<reference evidence="2 3" key="1">
    <citation type="submission" date="2014-07" db="EMBL/GenBank/DDBJ databases">
        <title>Methanogenic archaea and the global carbon cycle.</title>
        <authorList>
            <person name="Henriksen J.R."/>
            <person name="Luke J."/>
            <person name="Reinhart S."/>
            <person name="Benedict M.N."/>
            <person name="Youngblut N.D."/>
            <person name="Metcalf M.E."/>
            <person name="Whitaker R.J."/>
            <person name="Metcalf W.W."/>
        </authorList>
    </citation>
    <scope>NUCLEOTIDE SEQUENCE [LARGE SCALE GENOMIC DNA]</scope>
    <source>
        <strain evidence="2 3">T4/M</strain>
    </source>
</reference>
<feature type="compositionally biased region" description="Low complexity" evidence="1">
    <location>
        <begin position="127"/>
        <end position="155"/>
    </location>
</feature>
<name>A0A0E3P698_9EURY</name>
<dbReference type="HOGENOM" id="CLU_1212611_0_0_2"/>
<gene>
    <name evidence="2" type="ORF">MSSIT_2535</name>
</gene>
<evidence type="ECO:0000313" key="2">
    <source>
        <dbReference type="EMBL" id="AKB29254.1"/>
    </source>
</evidence>
<keyword evidence="3" id="KW-1185">Reference proteome</keyword>
<dbReference type="OrthoDB" id="137699at2157"/>
<feature type="region of interest" description="Disordered" evidence="1">
    <location>
        <begin position="124"/>
        <end position="197"/>
    </location>
</feature>
<accession>A0A0E3P698</accession>
<dbReference type="PATRIC" id="fig|1434120.4.peg.3325"/>
<dbReference type="Proteomes" id="UP000033111">
    <property type="component" value="Chromosome"/>
</dbReference>
<dbReference type="EMBL" id="CP009506">
    <property type="protein sequence ID" value="AKB29254.1"/>
    <property type="molecule type" value="Genomic_DNA"/>
</dbReference>
<dbReference type="KEGG" id="msw:MSSIT_2535"/>
<evidence type="ECO:0000313" key="3">
    <source>
        <dbReference type="Proteomes" id="UP000033111"/>
    </source>
</evidence>
<protein>
    <submittedName>
        <fullName evidence="2">Uncharacterized protein</fullName>
    </submittedName>
</protein>
<sequence>MNRILKNSLLGTAVLMLFFLTASHTCMAEEGAVPLLPMTVEGVALIDGDPAPTGTVVAAYLDGELVKEAIINSSSGSFYLLIPGESEDEGKPVTFKVDEEDSGLNYDWESGKQVLSIELSVGDVADSGSSKKSSASSSSSGSVETSESETSGAEVINSSVTQPEVEVQESAAANSGEGTETEQSAESSDESSETNSTPGFQIIYAVAGLIMLTFGSKLGREARRKP</sequence>
<organism evidence="2 3">
    <name type="scientific">Methanosarcina siciliae T4/M</name>
    <dbReference type="NCBI Taxonomy" id="1434120"/>
    <lineage>
        <taxon>Archaea</taxon>
        <taxon>Methanobacteriati</taxon>
        <taxon>Methanobacteriota</taxon>
        <taxon>Stenosarchaea group</taxon>
        <taxon>Methanomicrobia</taxon>
        <taxon>Methanosarcinales</taxon>
        <taxon>Methanosarcinaceae</taxon>
        <taxon>Methanosarcina</taxon>
    </lineage>
</organism>
<evidence type="ECO:0000256" key="1">
    <source>
        <dbReference type="SAM" id="MobiDB-lite"/>
    </source>
</evidence>
<proteinExistence type="predicted"/>
<dbReference type="AlphaFoldDB" id="A0A0E3P698"/>